<dbReference type="RefSeq" id="XP_007398263.1">
    <property type="nucleotide sequence ID" value="XM_007398201.1"/>
</dbReference>
<protein>
    <submittedName>
        <fullName evidence="2">Uncharacterized protein</fullName>
    </submittedName>
</protein>
<accession>K5WT23</accession>
<dbReference type="GeneID" id="18917591"/>
<evidence type="ECO:0000313" key="3">
    <source>
        <dbReference type="Proteomes" id="UP000008370"/>
    </source>
</evidence>
<keyword evidence="3" id="KW-1185">Reference proteome</keyword>
<dbReference type="OrthoDB" id="10544762at2759"/>
<dbReference type="EMBL" id="JH930474">
    <property type="protein sequence ID" value="EKM53577.1"/>
    <property type="molecule type" value="Genomic_DNA"/>
</dbReference>
<gene>
    <name evidence="2" type="ORF">PHACADRAFT_260005</name>
</gene>
<dbReference type="Proteomes" id="UP000008370">
    <property type="component" value="Unassembled WGS sequence"/>
</dbReference>
<evidence type="ECO:0000256" key="1">
    <source>
        <dbReference type="SAM" id="MobiDB-lite"/>
    </source>
</evidence>
<dbReference type="InParanoid" id="K5WT23"/>
<name>K5WT23_PHACS</name>
<feature type="region of interest" description="Disordered" evidence="1">
    <location>
        <begin position="1"/>
        <end position="22"/>
    </location>
</feature>
<reference evidence="2 3" key="1">
    <citation type="journal article" date="2012" name="BMC Genomics">
        <title>Comparative genomics of the white-rot fungi, Phanerochaete carnosa and P. chrysosporium, to elucidate the genetic basis of the distinct wood types they colonize.</title>
        <authorList>
            <person name="Suzuki H."/>
            <person name="MacDonald J."/>
            <person name="Syed K."/>
            <person name="Salamov A."/>
            <person name="Hori C."/>
            <person name="Aerts A."/>
            <person name="Henrissat B."/>
            <person name="Wiebenga A."/>
            <person name="vanKuyk P.A."/>
            <person name="Barry K."/>
            <person name="Lindquist E."/>
            <person name="LaButti K."/>
            <person name="Lapidus A."/>
            <person name="Lucas S."/>
            <person name="Coutinho P."/>
            <person name="Gong Y."/>
            <person name="Samejima M."/>
            <person name="Mahadevan R."/>
            <person name="Abou-Zaid M."/>
            <person name="de Vries R.P."/>
            <person name="Igarashi K."/>
            <person name="Yadav J.S."/>
            <person name="Grigoriev I.V."/>
            <person name="Master E.R."/>
        </authorList>
    </citation>
    <scope>NUCLEOTIDE SEQUENCE [LARGE SCALE GENOMIC DNA]</scope>
    <source>
        <strain evidence="2 3">HHB-10118-sp</strain>
    </source>
</reference>
<sequence length="79" mass="8418">MKVLRLPEEDESPISTAPGSPELPASLLFGDINDAEARDWSLEVDVVDGKLARLEIVEDSAACGSELSPLPGLEGLSLW</sequence>
<organism evidence="2 3">
    <name type="scientific">Phanerochaete carnosa (strain HHB-10118-sp)</name>
    <name type="common">White-rot fungus</name>
    <name type="synonym">Peniophora carnosa</name>
    <dbReference type="NCBI Taxonomy" id="650164"/>
    <lineage>
        <taxon>Eukaryota</taxon>
        <taxon>Fungi</taxon>
        <taxon>Dikarya</taxon>
        <taxon>Basidiomycota</taxon>
        <taxon>Agaricomycotina</taxon>
        <taxon>Agaricomycetes</taxon>
        <taxon>Polyporales</taxon>
        <taxon>Phanerochaetaceae</taxon>
        <taxon>Phanerochaete</taxon>
    </lineage>
</organism>
<dbReference type="KEGG" id="pco:PHACADRAFT_260005"/>
<evidence type="ECO:0000313" key="2">
    <source>
        <dbReference type="EMBL" id="EKM53577.1"/>
    </source>
</evidence>
<dbReference type="AlphaFoldDB" id="K5WT23"/>
<proteinExistence type="predicted"/>
<dbReference type="HOGENOM" id="CLU_2606798_0_0_1"/>